<dbReference type="eggNOG" id="ENOG5030AEZ">
    <property type="taxonomic scope" value="Bacteria"/>
</dbReference>
<organism evidence="1 2">
    <name type="scientific">Schleiferilactobacillus shenzhenensis LY-73</name>
    <dbReference type="NCBI Taxonomy" id="1231336"/>
    <lineage>
        <taxon>Bacteria</taxon>
        <taxon>Bacillati</taxon>
        <taxon>Bacillota</taxon>
        <taxon>Bacilli</taxon>
        <taxon>Lactobacillales</taxon>
        <taxon>Lactobacillaceae</taxon>
        <taxon>Schleiferilactobacillus</taxon>
    </lineage>
</organism>
<evidence type="ECO:0000313" key="2">
    <source>
        <dbReference type="Proteomes" id="UP000030647"/>
    </source>
</evidence>
<dbReference type="InterPro" id="IPR006450">
    <property type="entry name" value="Phage_HK97_gp6-like"/>
</dbReference>
<gene>
    <name evidence="1" type="ORF">L248_1694</name>
</gene>
<keyword evidence="2" id="KW-1185">Reference proteome</keyword>
<evidence type="ECO:0000313" key="1">
    <source>
        <dbReference type="EMBL" id="ERL64047.1"/>
    </source>
</evidence>
<dbReference type="NCBIfam" id="TIGR01560">
    <property type="entry name" value="put_DNA_pack"/>
    <property type="match status" value="1"/>
</dbReference>
<dbReference type="AlphaFoldDB" id="U4TRB4"/>
<dbReference type="STRING" id="1231336.L248_1694"/>
<dbReference type="EMBL" id="KI271606">
    <property type="protein sequence ID" value="ERL64047.1"/>
    <property type="molecule type" value="Genomic_DNA"/>
</dbReference>
<dbReference type="Proteomes" id="UP000030647">
    <property type="component" value="Unassembled WGS sequence"/>
</dbReference>
<dbReference type="HOGENOM" id="CLU_154502_0_0_9"/>
<name>U4TRB4_9LACO</name>
<protein>
    <submittedName>
        <fullName evidence="1">Uncharacterized protein</fullName>
    </submittedName>
</protein>
<sequence>MYAKIDQDIEDDMLQFLVTDAGAELAAAIKMGSNPEDYLSKPEYRDRFFAALAKTVKEDYDYRGLGAEIMRYPLSTPVTNVIHQLRAEVETAEDGDAHAD</sequence>
<proteinExistence type="predicted"/>
<reference evidence="2" key="1">
    <citation type="journal article" date="2013" name="Genome Announc.">
        <title>Whole-Genome Sequencing of Lactobacillus shenzhenensis Strain LY-73T.</title>
        <authorList>
            <person name="Lin Z."/>
            <person name="Liu Z."/>
            <person name="Yang R."/>
            <person name="Zou Y."/>
            <person name="Wan D."/>
            <person name="Chen J."/>
            <person name="Guo M."/>
            <person name="Zhao J."/>
            <person name="Fang C."/>
            <person name="Yang R."/>
            <person name="Liu F."/>
        </authorList>
    </citation>
    <scope>NUCLEOTIDE SEQUENCE [LARGE SCALE GENOMIC DNA]</scope>
    <source>
        <strain evidence="2">LY-73</strain>
    </source>
</reference>
<accession>U4TRB4</accession>